<evidence type="ECO:0000256" key="1">
    <source>
        <dbReference type="SAM" id="MobiDB-lite"/>
    </source>
</evidence>
<feature type="compositionally biased region" description="Polar residues" evidence="1">
    <location>
        <begin position="320"/>
        <end position="334"/>
    </location>
</feature>
<dbReference type="VEuPathDB" id="VectorBase:GBRI015677"/>
<feature type="compositionally biased region" description="Polar residues" evidence="1">
    <location>
        <begin position="129"/>
        <end position="148"/>
    </location>
</feature>
<sequence>MVLPLLVRTSATTTTTTTTAMFTYPSSAQNTIGSNSNLRARPAAAIIRPHSADFLEYEARNDVAANDGLPTPATAAHLTHMVKPDPVRAPRPKSSLDINRTPDSFYYSEENYAEKMRKSALYLQHPQGQTTLAQPQQAGSYRTATGGSTDFLAAPHSSGGLNTIGYENPYERAYKRNELMQDALINQTGHTSIPRMSRSQMASAHGTHVRSSSTHPHTPQSPTTIQSQQQSNLLTAGLTTQQIIQQNEQFLRSASARLPKRTGTFDDEPNSPPPPADASPPPPVSVGTNNNAPVSHLDGERKREESMKRLLEWKQRMLQSPLTRKGAQSHSSVINNANNNNNNKNNATNVSKLGSNPNILLSSTTVASGAYYPIKKANNNANVNVGLQRSRSETHANSGHGAGYNSYSSDDEAKS</sequence>
<evidence type="ECO:0000313" key="2">
    <source>
        <dbReference type="EnsemblMetazoa" id="GBRI015677-PA"/>
    </source>
</evidence>
<dbReference type="EnsemblMetazoa" id="GBRI015677-RA">
    <property type="protein sequence ID" value="GBRI015677-PA"/>
    <property type="gene ID" value="GBRI015677"/>
</dbReference>
<dbReference type="Proteomes" id="UP000091820">
    <property type="component" value="Unassembled WGS sequence"/>
</dbReference>
<name>A0A1A9WDJ3_9MUSC</name>
<evidence type="ECO:0000313" key="3">
    <source>
        <dbReference type="Proteomes" id="UP000091820"/>
    </source>
</evidence>
<dbReference type="AlphaFoldDB" id="A0A1A9WDJ3"/>
<feature type="compositionally biased region" description="Pro residues" evidence="1">
    <location>
        <begin position="270"/>
        <end position="284"/>
    </location>
</feature>
<keyword evidence="3" id="KW-1185">Reference proteome</keyword>
<proteinExistence type="predicted"/>
<reference evidence="2" key="2">
    <citation type="submission" date="2020-05" db="UniProtKB">
        <authorList>
            <consortium name="EnsemblMetazoa"/>
        </authorList>
    </citation>
    <scope>IDENTIFICATION</scope>
    <source>
        <strain evidence="2">IAEA</strain>
    </source>
</reference>
<feature type="region of interest" description="Disordered" evidence="1">
    <location>
        <begin position="192"/>
        <end position="231"/>
    </location>
</feature>
<reference evidence="3" key="1">
    <citation type="submission" date="2014-03" db="EMBL/GenBank/DDBJ databases">
        <authorList>
            <person name="Aksoy S."/>
            <person name="Warren W."/>
            <person name="Wilson R.K."/>
        </authorList>
    </citation>
    <scope>NUCLEOTIDE SEQUENCE [LARGE SCALE GENOMIC DNA]</scope>
    <source>
        <strain evidence="3">IAEA</strain>
    </source>
</reference>
<feature type="compositionally biased region" description="Low complexity" evidence="1">
    <location>
        <begin position="211"/>
        <end position="231"/>
    </location>
</feature>
<feature type="compositionally biased region" description="Low complexity" evidence="1">
    <location>
        <begin position="335"/>
        <end position="349"/>
    </location>
</feature>
<feature type="region of interest" description="Disordered" evidence="1">
    <location>
        <begin position="260"/>
        <end position="305"/>
    </location>
</feature>
<accession>A0A1A9WDJ3</accession>
<organism evidence="2 3">
    <name type="scientific">Glossina brevipalpis</name>
    <dbReference type="NCBI Taxonomy" id="37001"/>
    <lineage>
        <taxon>Eukaryota</taxon>
        <taxon>Metazoa</taxon>
        <taxon>Ecdysozoa</taxon>
        <taxon>Arthropoda</taxon>
        <taxon>Hexapoda</taxon>
        <taxon>Insecta</taxon>
        <taxon>Pterygota</taxon>
        <taxon>Neoptera</taxon>
        <taxon>Endopterygota</taxon>
        <taxon>Diptera</taxon>
        <taxon>Brachycera</taxon>
        <taxon>Muscomorpha</taxon>
        <taxon>Hippoboscoidea</taxon>
        <taxon>Glossinidae</taxon>
        <taxon>Glossina</taxon>
    </lineage>
</organism>
<feature type="region of interest" description="Disordered" evidence="1">
    <location>
        <begin position="320"/>
        <end position="351"/>
    </location>
</feature>
<feature type="region of interest" description="Disordered" evidence="1">
    <location>
        <begin position="129"/>
        <end position="164"/>
    </location>
</feature>
<feature type="region of interest" description="Disordered" evidence="1">
    <location>
        <begin position="392"/>
        <end position="415"/>
    </location>
</feature>
<dbReference type="STRING" id="37001.A0A1A9WDJ3"/>
<protein>
    <submittedName>
        <fullName evidence="2">Uncharacterized protein</fullName>
    </submittedName>
</protein>